<organism evidence="2 3">
    <name type="scientific">Metallibacterium scheffleri</name>
    <dbReference type="NCBI Taxonomy" id="993689"/>
    <lineage>
        <taxon>Bacteria</taxon>
        <taxon>Pseudomonadati</taxon>
        <taxon>Pseudomonadota</taxon>
        <taxon>Gammaproteobacteria</taxon>
        <taxon>Lysobacterales</taxon>
        <taxon>Rhodanobacteraceae</taxon>
        <taxon>Metallibacterium</taxon>
    </lineage>
</organism>
<sequence>MRALILWIAYQAFWFACVMGAEHGWLWSSPLALACFIPLRFIIGTRTRWREDLLHMLTVGALGFLVDSGFAATGLMSYAAPWPSAALAPLWIVMIWLAFALTLRDGLGFLHERPLLAGILGAVGAPLSYLGAARGFGVVKFPLGEGAALAALAVAWFIALPAAFMLMRLSLLPARLHARHLPGAR</sequence>
<evidence type="ECO:0008006" key="4">
    <source>
        <dbReference type="Google" id="ProtNLM"/>
    </source>
</evidence>
<feature type="transmembrane region" description="Helical" evidence="1">
    <location>
        <begin position="30"/>
        <end position="49"/>
    </location>
</feature>
<dbReference type="OrthoDB" id="288800at2"/>
<dbReference type="Proteomes" id="UP000307749">
    <property type="component" value="Unassembled WGS sequence"/>
</dbReference>
<keyword evidence="1" id="KW-1133">Transmembrane helix</keyword>
<accession>A0A4S3KNA3</accession>
<evidence type="ECO:0000256" key="1">
    <source>
        <dbReference type="SAM" id="Phobius"/>
    </source>
</evidence>
<feature type="transmembrane region" description="Helical" evidence="1">
    <location>
        <begin position="148"/>
        <end position="171"/>
    </location>
</feature>
<evidence type="ECO:0000313" key="3">
    <source>
        <dbReference type="Proteomes" id="UP000307749"/>
    </source>
</evidence>
<protein>
    <recommendedName>
        <fullName evidence="4">DUF2878 domain-containing protein</fullName>
    </recommendedName>
</protein>
<keyword evidence="1" id="KW-0812">Transmembrane</keyword>
<proteinExistence type="predicted"/>
<dbReference type="Pfam" id="PF11086">
    <property type="entry name" value="DUF2878"/>
    <property type="match status" value="1"/>
</dbReference>
<comment type="caution">
    <text evidence="2">The sequence shown here is derived from an EMBL/GenBank/DDBJ whole genome shotgun (WGS) entry which is preliminary data.</text>
</comment>
<evidence type="ECO:0000313" key="2">
    <source>
        <dbReference type="EMBL" id="THD10329.1"/>
    </source>
</evidence>
<feature type="transmembrane region" description="Helical" evidence="1">
    <location>
        <begin position="56"/>
        <end position="79"/>
    </location>
</feature>
<dbReference type="InterPro" id="IPR021306">
    <property type="entry name" value="DUF2878"/>
</dbReference>
<feature type="transmembrane region" description="Helical" evidence="1">
    <location>
        <begin position="115"/>
        <end position="136"/>
    </location>
</feature>
<dbReference type="RefSeq" id="WP_081128948.1">
    <property type="nucleotide sequence ID" value="NZ_DAHXOC010000007.1"/>
</dbReference>
<name>A0A4S3KNA3_9GAMM</name>
<dbReference type="STRING" id="993689.GCA_002077135_02953"/>
<dbReference type="PROSITE" id="PS51257">
    <property type="entry name" value="PROKAR_LIPOPROTEIN"/>
    <property type="match status" value="1"/>
</dbReference>
<keyword evidence="1" id="KW-0472">Membrane</keyword>
<keyword evidence="3" id="KW-1185">Reference proteome</keyword>
<gene>
    <name evidence="2" type="ORF">B1806_08845</name>
</gene>
<feature type="transmembrane region" description="Helical" evidence="1">
    <location>
        <begin position="85"/>
        <end position="103"/>
    </location>
</feature>
<dbReference type="AlphaFoldDB" id="A0A4S3KNA3"/>
<dbReference type="EMBL" id="MWQO01000029">
    <property type="protein sequence ID" value="THD10329.1"/>
    <property type="molecule type" value="Genomic_DNA"/>
</dbReference>
<reference evidence="2 3" key="1">
    <citation type="submission" date="2017-02" db="EMBL/GenBank/DDBJ databases">
        <title>Whole genome sequencing of Metallibacterium scheffleri DSM 24874 (T).</title>
        <authorList>
            <person name="Kumar S."/>
            <person name="Patil P."/>
            <person name="Patil P.B."/>
        </authorList>
    </citation>
    <scope>NUCLEOTIDE SEQUENCE [LARGE SCALE GENOMIC DNA]</scope>
    <source>
        <strain evidence="2 3">DSM 24874</strain>
    </source>
</reference>